<evidence type="ECO:0000256" key="1">
    <source>
        <dbReference type="ARBA" id="ARBA00022723"/>
    </source>
</evidence>
<dbReference type="AlphaFoldDB" id="A0A2H3C2M8"/>
<evidence type="ECO:0000256" key="4">
    <source>
        <dbReference type="PROSITE-ProRule" id="PRU00134"/>
    </source>
</evidence>
<dbReference type="PROSITE" id="PS50865">
    <property type="entry name" value="ZF_MYND_2"/>
    <property type="match status" value="1"/>
</dbReference>
<evidence type="ECO:0000256" key="2">
    <source>
        <dbReference type="ARBA" id="ARBA00022771"/>
    </source>
</evidence>
<keyword evidence="7" id="KW-1185">Reference proteome</keyword>
<accession>A0A2H3C2M8</accession>
<gene>
    <name evidence="6" type="ORF">ARMSODRAFT_974350</name>
</gene>
<organism evidence="6 7">
    <name type="scientific">Armillaria solidipes</name>
    <dbReference type="NCBI Taxonomy" id="1076256"/>
    <lineage>
        <taxon>Eukaryota</taxon>
        <taxon>Fungi</taxon>
        <taxon>Dikarya</taxon>
        <taxon>Basidiomycota</taxon>
        <taxon>Agaricomycotina</taxon>
        <taxon>Agaricomycetes</taxon>
        <taxon>Agaricomycetidae</taxon>
        <taxon>Agaricales</taxon>
        <taxon>Marasmiineae</taxon>
        <taxon>Physalacriaceae</taxon>
        <taxon>Armillaria</taxon>
    </lineage>
</organism>
<proteinExistence type="predicted"/>
<feature type="domain" description="MYND-type" evidence="5">
    <location>
        <begin position="408"/>
        <end position="447"/>
    </location>
</feature>
<evidence type="ECO:0000313" key="6">
    <source>
        <dbReference type="EMBL" id="PBK70393.1"/>
    </source>
</evidence>
<dbReference type="EMBL" id="KZ293426">
    <property type="protein sequence ID" value="PBK70393.1"/>
    <property type="molecule type" value="Genomic_DNA"/>
</dbReference>
<keyword evidence="3" id="KW-0862">Zinc</keyword>
<dbReference type="GO" id="GO:0008270">
    <property type="term" value="F:zinc ion binding"/>
    <property type="evidence" value="ECO:0007669"/>
    <property type="project" value="UniProtKB-KW"/>
</dbReference>
<dbReference type="InterPro" id="IPR002893">
    <property type="entry name" value="Znf_MYND"/>
</dbReference>
<evidence type="ECO:0000256" key="3">
    <source>
        <dbReference type="ARBA" id="ARBA00022833"/>
    </source>
</evidence>
<keyword evidence="2 4" id="KW-0863">Zinc-finger</keyword>
<sequence length="572" mass="65434">MRGSHYALAKLAEIVETDDSTFPQLLPVFCQNIRTLDTPSMDTDATVRHHSLVIAKECFRPIQASLSKKHRHAKAIVDQIAAVVPHICRWIIYFYWSYSLNATTKAVLTSEIVDLRDQFKDTLVALVDILSVTFASVMRASPGFIKCMTRVWIHFDSTIESATAASCWDVVDVLAYDRSDESNKIHSEFVDVLKESADVVAYNCMRRIILDLQLPPAHAITLRDHISIIAQCSTCSDTLRRSFLRAKSVRWCCRLMSHLASRRKPEDIIEHFPTMACVSVCCQVLAESFQDGYSWVAEAMDHHLLESILKCQPLLDSNVDVNKKNDREAILQSTLTELFDLVNSYLIYRPVLRSARRSIRPILETSLEDDFDHDGPLRDAWDRLKDVHDLRWETREDLAAQEVTKCTNPECTTPERALRQCSGCSNAYFCDPVCQRIAWRNGHKESCHEQQDERRAGYAKRITDRDISFFYAVAEYDIRVDNSIIGKLQTDFLKQYKTSSSLLHSLVICFDYVSVPHTIKISTADKFIDQCESRAHWKRLVDDSKARKGYLVFIRVPSGRSPFTSFTVVGVR</sequence>
<dbReference type="Proteomes" id="UP000218334">
    <property type="component" value="Unassembled WGS sequence"/>
</dbReference>
<evidence type="ECO:0000259" key="5">
    <source>
        <dbReference type="PROSITE" id="PS50865"/>
    </source>
</evidence>
<dbReference type="Pfam" id="PF01753">
    <property type="entry name" value="zf-MYND"/>
    <property type="match status" value="1"/>
</dbReference>
<dbReference type="Gene3D" id="6.10.140.2220">
    <property type="match status" value="1"/>
</dbReference>
<keyword evidence="1" id="KW-0479">Metal-binding</keyword>
<evidence type="ECO:0000313" key="7">
    <source>
        <dbReference type="Proteomes" id="UP000218334"/>
    </source>
</evidence>
<name>A0A2H3C2M8_9AGAR</name>
<dbReference type="STRING" id="1076256.A0A2H3C2M8"/>
<dbReference type="SUPFAM" id="SSF144232">
    <property type="entry name" value="HIT/MYND zinc finger-like"/>
    <property type="match status" value="1"/>
</dbReference>
<protein>
    <recommendedName>
        <fullName evidence="5">MYND-type domain-containing protein</fullName>
    </recommendedName>
</protein>
<reference evidence="7" key="1">
    <citation type="journal article" date="2017" name="Nat. Ecol. Evol.">
        <title>Genome expansion and lineage-specific genetic innovations in the forest pathogenic fungi Armillaria.</title>
        <authorList>
            <person name="Sipos G."/>
            <person name="Prasanna A.N."/>
            <person name="Walter M.C."/>
            <person name="O'Connor E."/>
            <person name="Balint B."/>
            <person name="Krizsan K."/>
            <person name="Kiss B."/>
            <person name="Hess J."/>
            <person name="Varga T."/>
            <person name="Slot J."/>
            <person name="Riley R."/>
            <person name="Boka B."/>
            <person name="Rigling D."/>
            <person name="Barry K."/>
            <person name="Lee J."/>
            <person name="Mihaltcheva S."/>
            <person name="LaButti K."/>
            <person name="Lipzen A."/>
            <person name="Waldron R."/>
            <person name="Moloney N.M."/>
            <person name="Sperisen C."/>
            <person name="Kredics L."/>
            <person name="Vagvoelgyi C."/>
            <person name="Patrignani A."/>
            <person name="Fitzpatrick D."/>
            <person name="Nagy I."/>
            <person name="Doyle S."/>
            <person name="Anderson J.B."/>
            <person name="Grigoriev I.V."/>
            <person name="Gueldener U."/>
            <person name="Muensterkoetter M."/>
            <person name="Nagy L.G."/>
        </authorList>
    </citation>
    <scope>NUCLEOTIDE SEQUENCE [LARGE SCALE GENOMIC DNA]</scope>
    <source>
        <strain evidence="7">28-4</strain>
    </source>
</reference>